<reference evidence="2" key="1">
    <citation type="submission" date="2022-06" db="EMBL/GenBank/DDBJ databases">
        <title>Genome Sequence of Candolleomyces eurysporus.</title>
        <authorList>
            <person name="Buettner E."/>
        </authorList>
    </citation>
    <scope>NUCLEOTIDE SEQUENCE</scope>
    <source>
        <strain evidence="2">VTCC 930004</strain>
    </source>
</reference>
<feature type="compositionally biased region" description="Polar residues" evidence="1">
    <location>
        <begin position="322"/>
        <end position="339"/>
    </location>
</feature>
<feature type="compositionally biased region" description="Low complexity" evidence="1">
    <location>
        <begin position="155"/>
        <end position="165"/>
    </location>
</feature>
<organism evidence="2 3">
    <name type="scientific">Candolleomyces eurysporus</name>
    <dbReference type="NCBI Taxonomy" id="2828524"/>
    <lineage>
        <taxon>Eukaryota</taxon>
        <taxon>Fungi</taxon>
        <taxon>Dikarya</taxon>
        <taxon>Basidiomycota</taxon>
        <taxon>Agaricomycotina</taxon>
        <taxon>Agaricomycetes</taxon>
        <taxon>Agaricomycetidae</taxon>
        <taxon>Agaricales</taxon>
        <taxon>Agaricineae</taxon>
        <taxon>Psathyrellaceae</taxon>
        <taxon>Candolleomyces</taxon>
    </lineage>
</organism>
<feature type="non-terminal residue" evidence="2">
    <location>
        <position position="404"/>
    </location>
</feature>
<keyword evidence="3" id="KW-1185">Reference proteome</keyword>
<gene>
    <name evidence="2" type="ORF">H1R20_g10610</name>
</gene>
<feature type="region of interest" description="Disordered" evidence="1">
    <location>
        <begin position="147"/>
        <end position="404"/>
    </location>
</feature>
<accession>A0A9W8MDF8</accession>
<evidence type="ECO:0000313" key="2">
    <source>
        <dbReference type="EMBL" id="KAJ2926481.1"/>
    </source>
</evidence>
<sequence length="404" mass="43206">MSIFDGASHITINGGVISNNTSGHYIDKSRQNVTNHYGSQNVSQTTYVDSNNDYSNVEASEFQQQQHVEHVQTRPASFHAAPAPNTSGKIANHNPYYTAGQYPNPIELRKTRANLRTTTLRARNADFSQHQQYFEQNSIPQTDYLAPSAQQGDWTEPSGSTSGKSSKTKKEKPKDSDRKGKKPQRATVETTDDEDDLRAKSKKDEERDKKISDTLGPVLERLDDSDDGFGDLLKPPRKIPLASVPPAPASSVQLQSTGTGGATSTGSTSQQLRPISPTSQSASGRPAAAATASAPAVVNSSITSGAVASASTSSSVRVPEQGQASIGTPPLASTSNTGRVTPPGPTRQEELQAQLAVDFSRMSSTLSDGSEKKKKKKGVFSRMNPFGKKKEKGGVAGLEDFNLE</sequence>
<name>A0A9W8MDF8_9AGAR</name>
<proteinExistence type="predicted"/>
<evidence type="ECO:0000256" key="1">
    <source>
        <dbReference type="SAM" id="MobiDB-lite"/>
    </source>
</evidence>
<dbReference type="Proteomes" id="UP001140091">
    <property type="component" value="Unassembled WGS sequence"/>
</dbReference>
<feature type="compositionally biased region" description="Basic and acidic residues" evidence="1">
    <location>
        <begin position="197"/>
        <end position="212"/>
    </location>
</feature>
<feature type="region of interest" description="Disordered" evidence="1">
    <location>
        <begin position="78"/>
        <end position="102"/>
    </location>
</feature>
<protein>
    <submittedName>
        <fullName evidence="2">Uncharacterized protein</fullName>
    </submittedName>
</protein>
<comment type="caution">
    <text evidence="2">The sequence shown here is derived from an EMBL/GenBank/DDBJ whole genome shotgun (WGS) entry which is preliminary data.</text>
</comment>
<evidence type="ECO:0000313" key="3">
    <source>
        <dbReference type="Proteomes" id="UP001140091"/>
    </source>
</evidence>
<feature type="compositionally biased region" description="Low complexity" evidence="1">
    <location>
        <begin position="279"/>
        <end position="316"/>
    </location>
</feature>
<dbReference type="OrthoDB" id="10680142at2759"/>
<dbReference type="AlphaFoldDB" id="A0A9W8MDF8"/>
<dbReference type="EMBL" id="JANBPK010001058">
    <property type="protein sequence ID" value="KAJ2926481.1"/>
    <property type="molecule type" value="Genomic_DNA"/>
</dbReference>